<evidence type="ECO:0000313" key="2">
    <source>
        <dbReference type="EMBL" id="BCL18516.1"/>
    </source>
</evidence>
<organism evidence="2 3">
    <name type="scientific">Streptomyces tuirus</name>
    <dbReference type="NCBI Taxonomy" id="68278"/>
    <lineage>
        <taxon>Bacteria</taxon>
        <taxon>Bacillati</taxon>
        <taxon>Actinomycetota</taxon>
        <taxon>Actinomycetes</taxon>
        <taxon>Kitasatosporales</taxon>
        <taxon>Streptomycetaceae</taxon>
        <taxon>Streptomyces</taxon>
    </lineage>
</organism>
<keyword evidence="1" id="KW-0812">Transmembrane</keyword>
<dbReference type="Proteomes" id="UP000516373">
    <property type="component" value="Chromosome"/>
</dbReference>
<evidence type="ECO:0000313" key="3">
    <source>
        <dbReference type="Proteomes" id="UP000516373"/>
    </source>
</evidence>
<feature type="transmembrane region" description="Helical" evidence="1">
    <location>
        <begin position="24"/>
        <end position="57"/>
    </location>
</feature>
<sequence length="60" mass="6317">MADDDWYEDGDVVREAARARRAAWAGMSVVTCLFGAVVLVVAAVGLAVILALAYAMAVMD</sequence>
<keyword evidence="1" id="KW-0472">Membrane</keyword>
<proteinExistence type="predicted"/>
<reference evidence="2 3" key="1">
    <citation type="journal article" date="2014" name="Int. J. Syst. Evol. Microbiol.">
        <title>Complete genome sequence of Corynebacterium casei LMG S-19264T (=DSM 44701T), isolated from a smear-ripened cheese.</title>
        <authorList>
            <consortium name="US DOE Joint Genome Institute (JGI-PGF)"/>
            <person name="Walter F."/>
            <person name="Albersmeier A."/>
            <person name="Kalinowski J."/>
            <person name="Ruckert C."/>
        </authorList>
    </citation>
    <scope>NUCLEOTIDE SEQUENCE [LARGE SCALE GENOMIC DNA]</scope>
    <source>
        <strain evidence="2 3">JCM 4255</strain>
    </source>
</reference>
<accession>A0A7G1N9R5</accession>
<gene>
    <name evidence="2" type="ORF">GCM10017668_03590</name>
</gene>
<dbReference type="EMBL" id="AP023439">
    <property type="protein sequence ID" value="BCL18516.1"/>
    <property type="molecule type" value="Genomic_DNA"/>
</dbReference>
<evidence type="ECO:0000256" key="1">
    <source>
        <dbReference type="SAM" id="Phobius"/>
    </source>
</evidence>
<dbReference type="RefSeq" id="WP_190896237.1">
    <property type="nucleotide sequence ID" value="NZ_AP023439.1"/>
</dbReference>
<dbReference type="KEGG" id="stui:GCM10017668_03590"/>
<dbReference type="AlphaFoldDB" id="A0A7G1N9R5"/>
<keyword evidence="1" id="KW-1133">Transmembrane helix</keyword>
<name>A0A7G1N9R5_9ACTN</name>
<protein>
    <submittedName>
        <fullName evidence="2">Uncharacterized protein</fullName>
    </submittedName>
</protein>